<dbReference type="Proteomes" id="UP001401887">
    <property type="component" value="Unassembled WGS sequence"/>
</dbReference>
<evidence type="ECO:0000313" key="3">
    <source>
        <dbReference type="Proteomes" id="UP001401887"/>
    </source>
</evidence>
<dbReference type="NCBIfam" id="TIGR01764">
    <property type="entry name" value="excise"/>
    <property type="match status" value="1"/>
</dbReference>
<feature type="domain" description="Helix-turn-helix" evidence="1">
    <location>
        <begin position="30"/>
        <end position="81"/>
    </location>
</feature>
<name>A0ABP9W8Y6_9DEIO</name>
<dbReference type="InterPro" id="IPR010093">
    <property type="entry name" value="SinI_DNA-bd"/>
</dbReference>
<dbReference type="InterPro" id="IPR041657">
    <property type="entry name" value="HTH_17"/>
</dbReference>
<evidence type="ECO:0000313" key="2">
    <source>
        <dbReference type="EMBL" id="GAA5513807.1"/>
    </source>
</evidence>
<organism evidence="2 3">
    <name type="scientific">Deinococcus carri</name>
    <dbReference type="NCBI Taxonomy" id="1211323"/>
    <lineage>
        <taxon>Bacteria</taxon>
        <taxon>Thermotogati</taxon>
        <taxon>Deinococcota</taxon>
        <taxon>Deinococci</taxon>
        <taxon>Deinococcales</taxon>
        <taxon>Deinococcaceae</taxon>
        <taxon>Deinococcus</taxon>
    </lineage>
</organism>
<dbReference type="EMBL" id="BAABRP010000010">
    <property type="protein sequence ID" value="GAA5513807.1"/>
    <property type="molecule type" value="Genomic_DNA"/>
</dbReference>
<evidence type="ECO:0000259" key="1">
    <source>
        <dbReference type="Pfam" id="PF12728"/>
    </source>
</evidence>
<reference evidence="2 3" key="1">
    <citation type="submission" date="2024-02" db="EMBL/GenBank/DDBJ databases">
        <title>Deinococcus carri NBRC 110142.</title>
        <authorList>
            <person name="Ichikawa N."/>
            <person name="Katano-Makiyama Y."/>
            <person name="Hidaka K."/>
        </authorList>
    </citation>
    <scope>NUCLEOTIDE SEQUENCE [LARGE SCALE GENOMIC DNA]</scope>
    <source>
        <strain evidence="2 3">NBRC 110142</strain>
    </source>
</reference>
<protein>
    <recommendedName>
        <fullName evidence="1">Helix-turn-helix domain-containing protein</fullName>
    </recommendedName>
</protein>
<sequence>MFCCISNADPLGGYNMTAIGHEVQAAVPAYYSAQGAAEYLNVHPALIYKEIRAGRLRAVKIGAKVIRIPREALEAYIAAQSTGAN</sequence>
<keyword evidence="3" id="KW-1185">Reference proteome</keyword>
<comment type="caution">
    <text evidence="2">The sequence shown here is derived from an EMBL/GenBank/DDBJ whole genome shotgun (WGS) entry which is preliminary data.</text>
</comment>
<proteinExistence type="predicted"/>
<gene>
    <name evidence="2" type="ORF">Dcar01_02555</name>
</gene>
<dbReference type="Pfam" id="PF12728">
    <property type="entry name" value="HTH_17"/>
    <property type="match status" value="1"/>
</dbReference>
<accession>A0ABP9W8Y6</accession>